<feature type="transmembrane region" description="Helical" evidence="1">
    <location>
        <begin position="787"/>
        <end position="805"/>
    </location>
</feature>
<reference evidence="2 3" key="1">
    <citation type="journal article" date="2018" name="PLoS Pathog.">
        <title>Evolution of structural diversity of trichothecenes, a family of toxins produced by plant pathogenic and entomopathogenic fungi.</title>
        <authorList>
            <person name="Proctor R.H."/>
            <person name="McCormick S.P."/>
            <person name="Kim H.S."/>
            <person name="Cardoza R.E."/>
            <person name="Stanley A.M."/>
            <person name="Lindo L."/>
            <person name="Kelly A."/>
            <person name="Brown D.W."/>
            <person name="Lee T."/>
            <person name="Vaughan M.M."/>
            <person name="Alexander N.J."/>
            <person name="Busman M."/>
            <person name="Gutierrez S."/>
        </authorList>
    </citation>
    <scope>NUCLEOTIDE SEQUENCE [LARGE SCALE GENOMIC DNA]</scope>
    <source>
        <strain evidence="2 3">NRRL 20695</strain>
    </source>
</reference>
<evidence type="ECO:0000313" key="3">
    <source>
        <dbReference type="Proteomes" id="UP000266234"/>
    </source>
</evidence>
<organism evidence="2 3">
    <name type="scientific">Fusarium longipes</name>
    <dbReference type="NCBI Taxonomy" id="694270"/>
    <lineage>
        <taxon>Eukaryota</taxon>
        <taxon>Fungi</taxon>
        <taxon>Dikarya</taxon>
        <taxon>Ascomycota</taxon>
        <taxon>Pezizomycotina</taxon>
        <taxon>Sordariomycetes</taxon>
        <taxon>Hypocreomycetidae</taxon>
        <taxon>Hypocreales</taxon>
        <taxon>Nectriaceae</taxon>
        <taxon>Fusarium</taxon>
    </lineage>
</organism>
<protein>
    <submittedName>
        <fullName evidence="2">Poly 1</fullName>
    </submittedName>
</protein>
<keyword evidence="1" id="KW-0812">Transmembrane</keyword>
<dbReference type="EMBL" id="PXOG01000151">
    <property type="protein sequence ID" value="RGP72149.1"/>
    <property type="molecule type" value="Genomic_DNA"/>
</dbReference>
<keyword evidence="3" id="KW-1185">Reference proteome</keyword>
<feature type="transmembrane region" description="Helical" evidence="1">
    <location>
        <begin position="817"/>
        <end position="843"/>
    </location>
</feature>
<evidence type="ECO:0000256" key="1">
    <source>
        <dbReference type="SAM" id="Phobius"/>
    </source>
</evidence>
<keyword evidence="1" id="KW-0472">Membrane</keyword>
<feature type="transmembrane region" description="Helical" evidence="1">
    <location>
        <begin position="748"/>
        <end position="766"/>
    </location>
</feature>
<sequence>MSDPTVNTLPAPPAYVEVEPEPPAYTPEVLESATKYVMGGCVLGLLTTQQLITDFIRQVASEEHTNQTITCDMFNTSARVKGNPEAKWLKFGVLELGLKRPMGVLHQYGAYLPHPAPAEDGGDEDDETEFVEISACLSVIDDQGESARLHYYKDPDPILTPYSFDIIVEPTAKGPTFMGSITIENVEYEFKGRFWMQAQKVIQVTKAPEIPTPEKLEGTLNEFLTITPFAYKDEGMVKQGQDGAQVLGDDMWQRISMHAISPEMKEKVLKNLQPLSDPEKKLLEKYVLFFKHYAVHDLAEKLKRVPDIPDRLRKHIQWKRYWFLKMMTSYAAPPPEANEPDPVVQYGWDRKNNKDELKALQDQYLGLTMECYEMGYVTFCQPWITFLKEPYYWYKVYASYLESKEHIEGWAKKLPSRSNDKGKMSVSVEIMHWSNKLNLLKHAVARTDPEKAKSLNVDDTVDKLTTALNMSFTLAQVLGGELSKHILQIMEDLDKQGEGFSQYYQHMSQEHQKLVSDMKTNGFAFILRAADPNNTFHSIVRKKTRAYSPAVPTPNKLVPAKIELTFGHVLYALDNIKADHDFKVHEANIKKLPLDQLERDFEGLWGLTGVFEEKVAKTSCKDWVKGLKTSAVEALEELKDNVKKISWWGKIAKGILFGAATALMAVELMRNYKNMNPLSVWMSSLQLGCIAADMLAGKVGRWLLTKLYSVWDWGRKMTGKVVAWLSNTVIDQGASLAKRFAHAFVGSLYKVIRLVGLACTVLGLINTQNELEKAKEMSDNDARIYNIFNRIQFWLGIVEAVALVAEIGFEVAGMATAANMCGALGAVAGILGVIAIVVYLVAFQPDPWAFAEKWLKEDGKEYKAYDEDKEFTPESEPVPTVIGDLQLAVKGTVIVT</sequence>
<dbReference type="OrthoDB" id="3791552at2759"/>
<evidence type="ECO:0000313" key="2">
    <source>
        <dbReference type="EMBL" id="RGP72149.1"/>
    </source>
</evidence>
<dbReference type="AlphaFoldDB" id="A0A395SJA6"/>
<dbReference type="Proteomes" id="UP000266234">
    <property type="component" value="Unassembled WGS sequence"/>
</dbReference>
<comment type="caution">
    <text evidence="2">The sequence shown here is derived from an EMBL/GenBank/DDBJ whole genome shotgun (WGS) entry which is preliminary data.</text>
</comment>
<proteinExistence type="predicted"/>
<name>A0A395SJA6_9HYPO</name>
<accession>A0A395SJA6</accession>
<gene>
    <name evidence="2" type="ORF">FLONG3_6872</name>
</gene>
<keyword evidence="1" id="KW-1133">Transmembrane helix</keyword>